<evidence type="ECO:0008006" key="5">
    <source>
        <dbReference type="Google" id="ProtNLM"/>
    </source>
</evidence>
<dbReference type="Proteomes" id="UP000031774">
    <property type="component" value="Chromosome"/>
</dbReference>
<sequence length="741" mass="76025">MQLRTTGTRLATAVTVALAATALGAGTLATAPAAFAATPAAVSAPTETADTALPVFPKGSDLGGAATSGFLSYSFQQDGTRDLLWTPYDGSAAISLQAPEGWSLGAGDVVVLGDANWIVQMRQLTLRNMADPAAPTVSIDLGALNGNYVAVLSPTSVLAQITNADGTAELHVVTKDGATTTTRKIEGLPADATDFFGSQAHDGQVFVGYETGPADKRVGGRAMVDLTAGTVTATYAAPESGYGFGGLGFSASHVTWFGYRSGTGDYITSVDRKTGEQKETVLGTHEGEWYHPLVGEWLVYGNADQLAKARNLTTDETVDLGVSASRAQSAADGSALMLGTRAADGEGLFRVVAGADGAPTVTKVAELGAPVVGQRLAIEQSSVPDAVNLDQTGGKVTLGWTLSRTDAVVDVTLTHTATGKEFKKRLTAPASGNLFSFDWDGVIAGVDAPNGTYGVEAEATLLSGTGTPAYEGWLMNVSRTANPHDYTNNGSTDVLARDASGVLWRDDLRDRPVGGQIKTAQRSKVGTGWGTYKQIEAVGNISGSSVGDLIALDGTGVLWQYQGKGDGTFNTRVKIGSGWGGYTKLAGGSDLNGDGKPDLLATDASGALWFYKGTGSATAPFAARVKVGGGWGIYNQLTAVGNIAGSSAGDLVARDTSGVLWLYQGNGTGGFSTRVKVGSGWGAFSQLVGAGDVNADGRPDLIAYGTGGTYVYKSTGSATAPFTRLTTNLYAGEGTKFNSVA</sequence>
<name>A0A0B5IC79_9ACTN</name>
<dbReference type="RefSeq" id="WP_041129964.1">
    <property type="nucleotide sequence ID" value="NZ_CP010407.1"/>
</dbReference>
<gene>
    <name evidence="3" type="ORF">SVTN_17650</name>
</gene>
<feature type="signal peptide" evidence="2">
    <location>
        <begin position="1"/>
        <end position="36"/>
    </location>
</feature>
<dbReference type="HOGENOM" id="CLU_021583_0_0_11"/>
<dbReference type="AlphaFoldDB" id="A0A0B5IC79"/>
<dbReference type="KEGG" id="svt:SVTN_17650"/>
<dbReference type="SUPFAM" id="SSF69318">
    <property type="entry name" value="Integrin alpha N-terminal domain"/>
    <property type="match status" value="1"/>
</dbReference>
<dbReference type="InterPro" id="IPR013517">
    <property type="entry name" value="FG-GAP"/>
</dbReference>
<evidence type="ECO:0000313" key="4">
    <source>
        <dbReference type="Proteomes" id="UP000031774"/>
    </source>
</evidence>
<keyword evidence="4" id="KW-1185">Reference proteome</keyword>
<dbReference type="STRING" id="362257.SVTN_17650"/>
<organism evidence="3 4">
    <name type="scientific">Streptomyces vietnamensis</name>
    <dbReference type="NCBI Taxonomy" id="362257"/>
    <lineage>
        <taxon>Bacteria</taxon>
        <taxon>Bacillati</taxon>
        <taxon>Actinomycetota</taxon>
        <taxon>Actinomycetes</taxon>
        <taxon>Kitasatosporales</taxon>
        <taxon>Streptomycetaceae</taxon>
        <taxon>Streptomyces</taxon>
    </lineage>
</organism>
<keyword evidence="1 2" id="KW-0732">Signal</keyword>
<evidence type="ECO:0000256" key="2">
    <source>
        <dbReference type="SAM" id="SignalP"/>
    </source>
</evidence>
<proteinExistence type="predicted"/>
<evidence type="ECO:0000313" key="3">
    <source>
        <dbReference type="EMBL" id="AJF65944.1"/>
    </source>
</evidence>
<evidence type="ECO:0000256" key="1">
    <source>
        <dbReference type="ARBA" id="ARBA00022729"/>
    </source>
</evidence>
<protein>
    <recommendedName>
        <fullName evidence="5">Integrin</fullName>
    </recommendedName>
</protein>
<dbReference type="Pfam" id="PF13517">
    <property type="entry name" value="FG-GAP_3"/>
    <property type="match status" value="1"/>
</dbReference>
<dbReference type="EMBL" id="CP010407">
    <property type="protein sequence ID" value="AJF65944.1"/>
    <property type="molecule type" value="Genomic_DNA"/>
</dbReference>
<reference evidence="3 4" key="1">
    <citation type="submission" date="2014-12" db="EMBL/GenBank/DDBJ databases">
        <title>Complete genome sequence of Streptomyces vietnamensis strain GIMV4.0001, a genetic manipulable producer of the benzoisochromanequinone antibiotic granaticin.</title>
        <authorList>
            <person name="Deng M.R."/>
            <person name="Guo J."/>
            <person name="Ma L.Y."/>
            <person name="Feng G.D."/>
            <person name="Mo C.Y."/>
            <person name="Zhu H.H."/>
        </authorList>
    </citation>
    <scope>NUCLEOTIDE SEQUENCE [LARGE SCALE GENOMIC DNA]</scope>
    <source>
        <strain evidence="4">GIMV4.0001</strain>
    </source>
</reference>
<accession>A0A0B5IC79</accession>
<feature type="chain" id="PRO_5002103464" description="Integrin" evidence="2">
    <location>
        <begin position="37"/>
        <end position="741"/>
    </location>
</feature>
<dbReference type="InterPro" id="IPR028994">
    <property type="entry name" value="Integrin_alpha_N"/>
</dbReference>